<evidence type="ECO:0000256" key="2">
    <source>
        <dbReference type="ARBA" id="ARBA00022443"/>
    </source>
</evidence>
<keyword evidence="8" id="KW-0234">DNA repair</keyword>
<dbReference type="SUPFAM" id="SSF50044">
    <property type="entry name" value="SH3-domain"/>
    <property type="match status" value="5"/>
</dbReference>
<dbReference type="CDD" id="cd11856">
    <property type="entry name" value="SH3_p47phox_like"/>
    <property type="match status" value="3"/>
</dbReference>
<evidence type="ECO:0000259" key="14">
    <source>
        <dbReference type="PROSITE" id="PS50002"/>
    </source>
</evidence>
<dbReference type="InterPro" id="IPR050474">
    <property type="entry name" value="Hel308_SKI2-like"/>
</dbReference>
<dbReference type="PROSITE" id="PS50002">
    <property type="entry name" value="SH3"/>
    <property type="match status" value="5"/>
</dbReference>
<dbReference type="Pfam" id="PF00270">
    <property type="entry name" value="DEAD"/>
    <property type="match status" value="1"/>
</dbReference>
<feature type="domain" description="SH3" evidence="14">
    <location>
        <begin position="1542"/>
        <end position="1601"/>
    </location>
</feature>
<proteinExistence type="predicted"/>
<dbReference type="InterPro" id="IPR001650">
    <property type="entry name" value="Helicase_C-like"/>
</dbReference>
<evidence type="ECO:0000256" key="12">
    <source>
        <dbReference type="PROSITE-ProRule" id="PRU01005"/>
    </source>
</evidence>
<feature type="compositionally biased region" description="Low complexity" evidence="13">
    <location>
        <begin position="2038"/>
        <end position="2055"/>
    </location>
</feature>
<reference evidence="19 20" key="1">
    <citation type="submission" date="2018-04" db="EMBL/GenBank/DDBJ databases">
        <title>The genome of golden apple snail Pomacea canaliculata provides insight into stress tolerance and invasive adaptation.</title>
        <authorList>
            <person name="Liu C."/>
            <person name="Liu B."/>
            <person name="Ren Y."/>
            <person name="Zhang Y."/>
            <person name="Wang H."/>
            <person name="Li S."/>
            <person name="Jiang F."/>
            <person name="Yin L."/>
            <person name="Zhang G."/>
            <person name="Qian W."/>
            <person name="Fan W."/>
        </authorList>
    </citation>
    <scope>NUCLEOTIDE SEQUENCE [LARGE SCALE GENOMIC DNA]</scope>
    <source>
        <strain evidence="19">SZHN2017</strain>
        <tissue evidence="19">Muscle</tissue>
    </source>
</reference>
<dbReference type="SMART" id="SM00254">
    <property type="entry name" value="ShKT"/>
    <property type="match status" value="4"/>
</dbReference>
<feature type="compositionally biased region" description="Polar residues" evidence="13">
    <location>
        <begin position="2151"/>
        <end position="2186"/>
    </location>
</feature>
<dbReference type="SMART" id="SM00490">
    <property type="entry name" value="HELICc"/>
    <property type="match status" value="1"/>
</dbReference>
<evidence type="ECO:0000256" key="8">
    <source>
        <dbReference type="ARBA" id="ARBA00023204"/>
    </source>
</evidence>
<dbReference type="GO" id="GO:0006281">
    <property type="term" value="P:DNA repair"/>
    <property type="evidence" value="ECO:0007669"/>
    <property type="project" value="UniProtKB-KW"/>
</dbReference>
<evidence type="ECO:0000256" key="13">
    <source>
        <dbReference type="SAM" id="MobiDB-lite"/>
    </source>
</evidence>
<dbReference type="STRING" id="400727.A0A2T7PC82"/>
<keyword evidence="3" id="KW-0547">Nucleotide-binding</keyword>
<dbReference type="CDD" id="cd18795">
    <property type="entry name" value="SF2_C_Ski2"/>
    <property type="match status" value="1"/>
</dbReference>
<accession>A0A2T7PC82</accession>
<dbReference type="PANTHER" id="PTHR47961">
    <property type="entry name" value="DNA POLYMERASE THETA, PUTATIVE (AFU_ORTHOLOGUE AFUA_1G05260)-RELATED"/>
    <property type="match status" value="1"/>
</dbReference>
<dbReference type="Pfam" id="PF00018">
    <property type="entry name" value="SH3_1"/>
    <property type="match status" value="3"/>
</dbReference>
<feature type="region of interest" description="Disordered" evidence="13">
    <location>
        <begin position="1443"/>
        <end position="1468"/>
    </location>
</feature>
<dbReference type="GO" id="GO:0005524">
    <property type="term" value="F:ATP binding"/>
    <property type="evidence" value="ECO:0007669"/>
    <property type="project" value="UniProtKB-KW"/>
</dbReference>
<dbReference type="Gene3D" id="1.10.150.20">
    <property type="entry name" value="5' to 3' exonuclease, C-terminal subdomain"/>
    <property type="match status" value="1"/>
</dbReference>
<feature type="compositionally biased region" description="Basic and acidic residues" evidence="13">
    <location>
        <begin position="1932"/>
        <end position="1952"/>
    </location>
</feature>
<dbReference type="OrthoDB" id="6121024at2759"/>
<dbReference type="EMBL" id="PZQS01000005">
    <property type="protein sequence ID" value="PVD31033.1"/>
    <property type="molecule type" value="Genomic_DNA"/>
</dbReference>
<evidence type="ECO:0000259" key="16">
    <source>
        <dbReference type="PROSITE" id="PS51192"/>
    </source>
</evidence>
<dbReference type="SUPFAM" id="SSF52540">
    <property type="entry name" value="P-loop containing nucleoside triphosphate hydrolases"/>
    <property type="match status" value="1"/>
</dbReference>
<dbReference type="GO" id="GO:0016787">
    <property type="term" value="F:hydrolase activity"/>
    <property type="evidence" value="ECO:0007669"/>
    <property type="project" value="UniProtKB-KW"/>
</dbReference>
<dbReference type="FunFam" id="1.10.3380.20:FF:000002">
    <property type="entry name" value="helicase POLQ-like isoform X1"/>
    <property type="match status" value="1"/>
</dbReference>
<evidence type="ECO:0000259" key="17">
    <source>
        <dbReference type="PROSITE" id="PS51194"/>
    </source>
</evidence>
<dbReference type="Proteomes" id="UP000245119">
    <property type="component" value="Linkage Group LG5"/>
</dbReference>
<evidence type="ECO:0000256" key="7">
    <source>
        <dbReference type="ARBA" id="ARBA00022840"/>
    </source>
</evidence>
<keyword evidence="20" id="KW-1185">Reference proteome</keyword>
<evidence type="ECO:0000256" key="6">
    <source>
        <dbReference type="ARBA" id="ARBA00022806"/>
    </source>
</evidence>
<dbReference type="PROSITE" id="PS51192">
    <property type="entry name" value="HELICASE_ATP_BIND_1"/>
    <property type="match status" value="1"/>
</dbReference>
<dbReference type="Pfam" id="PF00271">
    <property type="entry name" value="Helicase_C"/>
    <property type="match status" value="1"/>
</dbReference>
<feature type="domain" description="Helicase C-terminal" evidence="17">
    <location>
        <begin position="518"/>
        <end position="717"/>
    </location>
</feature>
<evidence type="ECO:0000256" key="11">
    <source>
        <dbReference type="PROSITE-ProRule" id="PRU00192"/>
    </source>
</evidence>
<evidence type="ECO:0000256" key="9">
    <source>
        <dbReference type="ARBA" id="ARBA00023242"/>
    </source>
</evidence>
<dbReference type="CDD" id="cd18026">
    <property type="entry name" value="DEXHc_POLQ-like"/>
    <property type="match status" value="1"/>
</dbReference>
<evidence type="ECO:0000313" key="20">
    <source>
        <dbReference type="Proteomes" id="UP000245119"/>
    </source>
</evidence>
<dbReference type="Pfam" id="PF14520">
    <property type="entry name" value="HHH_5"/>
    <property type="match status" value="1"/>
</dbReference>
<comment type="catalytic activity">
    <reaction evidence="10">
        <text>ATP + H2O = ADP + phosphate + H(+)</text>
        <dbReference type="Rhea" id="RHEA:13065"/>
        <dbReference type="ChEBI" id="CHEBI:15377"/>
        <dbReference type="ChEBI" id="CHEBI:15378"/>
        <dbReference type="ChEBI" id="CHEBI:30616"/>
        <dbReference type="ChEBI" id="CHEBI:43474"/>
        <dbReference type="ChEBI" id="CHEBI:456216"/>
        <dbReference type="EC" id="5.6.2.4"/>
    </reaction>
</comment>
<dbReference type="InterPro" id="IPR027417">
    <property type="entry name" value="P-loop_NTPase"/>
</dbReference>
<evidence type="ECO:0000256" key="4">
    <source>
        <dbReference type="ARBA" id="ARBA00022763"/>
    </source>
</evidence>
<dbReference type="Pfam" id="PF20470">
    <property type="entry name" value="HTH_61"/>
    <property type="match status" value="1"/>
</dbReference>
<feature type="region of interest" description="Disordered" evidence="13">
    <location>
        <begin position="1081"/>
        <end position="1113"/>
    </location>
</feature>
<dbReference type="InterPro" id="IPR001452">
    <property type="entry name" value="SH3_domain"/>
</dbReference>
<evidence type="ECO:0000256" key="10">
    <source>
        <dbReference type="ARBA" id="ARBA00048988"/>
    </source>
</evidence>
<keyword evidence="4" id="KW-0227">DNA damage</keyword>
<name>A0A2T7PC82_POMCA</name>
<dbReference type="Gene3D" id="3.40.50.300">
    <property type="entry name" value="P-loop containing nucleotide triphosphate hydrolases"/>
    <property type="match status" value="2"/>
</dbReference>
<dbReference type="InterPro" id="IPR036028">
    <property type="entry name" value="SH3-like_dom_sf"/>
</dbReference>
<dbReference type="Gene3D" id="2.30.30.40">
    <property type="entry name" value="SH3 Domains"/>
    <property type="match status" value="5"/>
</dbReference>
<dbReference type="SUPFAM" id="SSF64268">
    <property type="entry name" value="PX domain"/>
    <property type="match status" value="1"/>
</dbReference>
<feature type="compositionally biased region" description="Polar residues" evidence="13">
    <location>
        <begin position="2072"/>
        <end position="2083"/>
    </location>
</feature>
<feature type="compositionally biased region" description="Polar residues" evidence="13">
    <location>
        <begin position="1104"/>
        <end position="1113"/>
    </location>
</feature>
<evidence type="ECO:0000256" key="3">
    <source>
        <dbReference type="ARBA" id="ARBA00022741"/>
    </source>
</evidence>
<dbReference type="Pfam" id="PF21099">
    <property type="entry name" value="POLQ_helical"/>
    <property type="match status" value="1"/>
</dbReference>
<dbReference type="InterPro" id="IPR011545">
    <property type="entry name" value="DEAD/DEAH_box_helicase_dom"/>
</dbReference>
<dbReference type="FunFam" id="3.40.50.300:FF:000813">
    <property type="entry name" value="helicase POLQ-like isoform X1"/>
    <property type="match status" value="1"/>
</dbReference>
<dbReference type="InterPro" id="IPR003582">
    <property type="entry name" value="ShKT_dom"/>
</dbReference>
<keyword evidence="2 11" id="KW-0728">SH3 domain</keyword>
<feature type="domain" description="SH3" evidence="14">
    <location>
        <begin position="2189"/>
        <end position="2247"/>
    </location>
</feature>
<dbReference type="SMART" id="SM00326">
    <property type="entry name" value="SH3"/>
    <property type="match status" value="5"/>
</dbReference>
<evidence type="ECO:0000256" key="5">
    <source>
        <dbReference type="ARBA" id="ARBA00022801"/>
    </source>
</evidence>
<protein>
    <submittedName>
        <fullName evidence="19">Uncharacterized protein</fullName>
    </submittedName>
</protein>
<feature type="compositionally biased region" description="Polar residues" evidence="13">
    <location>
        <begin position="1888"/>
        <end position="1897"/>
    </location>
</feature>
<dbReference type="InterPro" id="IPR046931">
    <property type="entry name" value="HTH_61"/>
</dbReference>
<feature type="domain" description="SH3" evidence="14">
    <location>
        <begin position="1469"/>
        <end position="1528"/>
    </location>
</feature>
<dbReference type="Gene3D" id="3.30.1520.10">
    <property type="entry name" value="Phox-like domain"/>
    <property type="match status" value="1"/>
</dbReference>
<feature type="compositionally biased region" description="Low complexity" evidence="13">
    <location>
        <begin position="2009"/>
        <end position="2029"/>
    </location>
</feature>
<dbReference type="PROSITE" id="PS51670">
    <property type="entry name" value="SHKT"/>
    <property type="match status" value="1"/>
</dbReference>
<feature type="compositionally biased region" description="Acidic residues" evidence="13">
    <location>
        <begin position="1803"/>
        <end position="1813"/>
    </location>
</feature>
<dbReference type="PROSITE" id="PS51194">
    <property type="entry name" value="HELICASE_CTER"/>
    <property type="match status" value="1"/>
</dbReference>
<feature type="compositionally biased region" description="Basic and acidic residues" evidence="13">
    <location>
        <begin position="1447"/>
        <end position="1462"/>
    </location>
</feature>
<evidence type="ECO:0000256" key="1">
    <source>
        <dbReference type="ARBA" id="ARBA00004123"/>
    </source>
</evidence>
<feature type="domain" description="Helicase ATP-binding" evidence="16">
    <location>
        <begin position="311"/>
        <end position="467"/>
    </location>
</feature>
<feature type="domain" description="SH3" evidence="14">
    <location>
        <begin position="1728"/>
        <end position="1787"/>
    </location>
</feature>
<dbReference type="InterPro" id="IPR001683">
    <property type="entry name" value="PX_dom"/>
</dbReference>
<dbReference type="PANTHER" id="PTHR47961:SF12">
    <property type="entry name" value="HELICASE POLQ-LIKE"/>
    <property type="match status" value="1"/>
</dbReference>
<feature type="compositionally biased region" description="Polar residues" evidence="13">
    <location>
        <begin position="1858"/>
        <end position="1869"/>
    </location>
</feature>
<dbReference type="GO" id="GO:0043138">
    <property type="term" value="F:3'-5' DNA helicase activity"/>
    <property type="evidence" value="ECO:0007669"/>
    <property type="project" value="UniProtKB-EC"/>
</dbReference>
<feature type="region of interest" description="Disordered" evidence="13">
    <location>
        <begin position="1787"/>
        <end position="2186"/>
    </location>
</feature>
<dbReference type="GO" id="GO:0003676">
    <property type="term" value="F:nucleic acid binding"/>
    <property type="evidence" value="ECO:0007669"/>
    <property type="project" value="InterPro"/>
</dbReference>
<dbReference type="SMART" id="SM00487">
    <property type="entry name" value="DEXDc"/>
    <property type="match status" value="1"/>
</dbReference>
<dbReference type="InterPro" id="IPR014001">
    <property type="entry name" value="Helicase_ATP-bd"/>
</dbReference>
<dbReference type="GO" id="GO:0035091">
    <property type="term" value="F:phosphatidylinositol binding"/>
    <property type="evidence" value="ECO:0007669"/>
    <property type="project" value="InterPro"/>
</dbReference>
<gene>
    <name evidence="19" type="ORF">C0Q70_10310</name>
</gene>
<feature type="domain" description="SH3" evidence="14">
    <location>
        <begin position="2259"/>
        <end position="2316"/>
    </location>
</feature>
<dbReference type="GO" id="GO:0005634">
    <property type="term" value="C:nucleus"/>
    <property type="evidence" value="ECO:0007669"/>
    <property type="project" value="UniProtKB-SubCell"/>
</dbReference>
<comment type="subcellular location">
    <subcellularLocation>
        <location evidence="1">Nucleus</location>
    </subcellularLocation>
</comment>
<dbReference type="Pfam" id="PF00787">
    <property type="entry name" value="PX"/>
    <property type="match status" value="1"/>
</dbReference>
<dbReference type="Pfam" id="PF01549">
    <property type="entry name" value="ShK"/>
    <property type="match status" value="3"/>
</dbReference>
<dbReference type="Gene3D" id="1.10.3380.20">
    <property type="match status" value="1"/>
</dbReference>
<organism evidence="19 20">
    <name type="scientific">Pomacea canaliculata</name>
    <name type="common">Golden apple snail</name>
    <dbReference type="NCBI Taxonomy" id="400727"/>
    <lineage>
        <taxon>Eukaryota</taxon>
        <taxon>Metazoa</taxon>
        <taxon>Spiralia</taxon>
        <taxon>Lophotrochozoa</taxon>
        <taxon>Mollusca</taxon>
        <taxon>Gastropoda</taxon>
        <taxon>Caenogastropoda</taxon>
        <taxon>Architaenioglossa</taxon>
        <taxon>Ampullarioidea</taxon>
        <taxon>Ampullariidae</taxon>
        <taxon>Pomacea</taxon>
    </lineage>
</organism>
<feature type="compositionally biased region" description="Polar residues" evidence="13">
    <location>
        <begin position="1787"/>
        <end position="1801"/>
    </location>
</feature>
<feature type="compositionally biased region" description="Polar residues" evidence="13">
    <location>
        <begin position="1913"/>
        <end position="1926"/>
    </location>
</feature>
<keyword evidence="9" id="KW-0539">Nucleus</keyword>
<evidence type="ECO:0000259" key="18">
    <source>
        <dbReference type="PROSITE" id="PS51670"/>
    </source>
</evidence>
<evidence type="ECO:0000313" key="19">
    <source>
        <dbReference type="EMBL" id="PVD31033.1"/>
    </source>
</evidence>
<dbReference type="PROSITE" id="PS50195">
    <property type="entry name" value="PX"/>
    <property type="match status" value="1"/>
</dbReference>
<dbReference type="SMART" id="SM00312">
    <property type="entry name" value="PX"/>
    <property type="match status" value="1"/>
</dbReference>
<feature type="domain" description="PX" evidence="15">
    <location>
        <begin position="1322"/>
        <end position="1446"/>
    </location>
</feature>
<feature type="compositionally biased region" description="Low complexity" evidence="13">
    <location>
        <begin position="1953"/>
        <end position="1965"/>
    </location>
</feature>
<sequence length="2316" mass="254225">MKERTSQSKNGMEIETASADDLNNSDAWMAEVNLSAVAEEFERNMSGIHSADLAKTDGEYQTKSVSDSCMSVQEIHLQERFNFNLKKDVLIDTKSVRTSTLSKNSSAVSSSKTLRTSSPLNVSSEMLCNKDNLLDLSSQDDLFEDSALGQTDLSTDGQSDYIQTPPGKEFDHSVFANHIGASEDFINTANKQSQCNFSDCACPSSAVLDSTRPAVTHNPFIQSDPLTSLKNRMKERLLTNATADKPLQNTLQELRNESISRAQLEASQIRREISSQDVGPFFGLPTKVQELLATNRKIMKLYEWQEHCLQLPAVYKGGNLIYTLPTSGGKTLVAEILILRQLLCRKKDAIMILPYVSIVQEKVRILSEFATELGFLVEEYAGSKGRFPPTKRQVKHSLYITTIEKGQSLVNCLLEAERLNEIGLVVVDEVMCCLCHLEPPQIIGMSATLNNIADLCKFLKAEVFCSDFRPVALTEYVKVEVNLFKVDNTALVPDDRLQHDRFLTFTQTLDAKKVDPDQLLDLVLEIIPDKSCLLFCPTKKNCENVVQMLATLIRKHHQKHADINKEQRRALLQELKMDGGGKVCPTLCRTIPYGLAYHHSGLTTDERRVIENAYSDGILCLLTCTSTLAAGVNLPAKRVILRSPFVGADFMKHSQYKQMTGRAGRAGIDSSGESILIAKNSDMPKVLEMLSGPQDICHSSLMCDNGKGLRCLILSLIGLKIVNTIESILMVISQSLLAIQASTLGVDVTLATRNALQNLLDEGLVIQKNVSQCMRSQGKKGTEHQTKTPALNPTNVLGSVDLQCGGRLYQDLKHGEQSLVLVNYLHLMFLVTPYEMARDVSPHWMIYLDQYSRLSPDEIKVANLIGVPESYLIKKATAQACRQKVDVLTIQRFFLTLMLYDLWRQVSIWDVAERYQQPRGFVQNLLSSTASFASCVLRFCQELPEFWPYQELLGNFVRNLAYCVSMELIPLMEVPGIKLGRAKQLYSAGYQTQQALASADPRELVARVKFLTHKAARQLVSAAKLRNCMLGALCSMCGQDLWVLELGEIYGYSLCHVYIPWAHNYCPRYCDLCQHPSDTEASTGLPPRSSNATPATADPVTSGPDATTQEVPGETTQTTSCCVDQIGWEKCITHKEDSCEGIYIPWAQANCQAFCGFCQPCPIEPCEDTISNCDQYGEDACVAESFRMWAVTNCRKTCNRCYNYGYHNKWNTNVTTPAVGTTSEQGDVPTPGPTICQDKLPNCTHYMEESCCGVYEPWARDNCASYCGFCGVPPQRNCTDNIDFCDREPDDLCTNPSYRLFRMENCAGFCRLCDKPWVPPSCSAYLYPGEQNNPATPQALQQVYVIHVQWSDGSSMVIYRRYSRFFDLQTQLLDKFPIQAGAADPSLRIIPFLPGKIFFGRSQIRDVAMKRLGEIDTYCKALLKLPAEISQCDEVLEFFEVEPDDLEPPKSEDKKQSGDKKPSKISGPKQLEQYTAVADYEAQEKGEASLQAGMTVEVVEKSESGWWFVSADDHQGWVPSTYLKTLDNSGANTHANVRVEDGEEERYICIETYSAQNEDELSLSKGVLVEVVQKNMDGWWEVRYQGQVGIAPATYLKKCSDPYARSLVEKSRHSGVQIIGTLADVSNLMTSSSTTPHNAGIFSTPASGAKNTAAKPLEDQAKVSKNPETQEEMDVVGKMQLQKDSHAQRQSQIVIKQRSLERGGNLKPPPRQSSVQSVHLCVPSSPGSKSATYVTAADFEDTVGDGISFSAGEFVTVLEKSSSGWWFVRRGQDEGWVPEAYLMQENAADSQRESMSLHSTYDSFDESSEDEEPCSTTPADGLAGVLKDKLSNKPATAPPKPPSKEIKPPPPAPPVKSADQTAPKSTADSGQHAGIPSSLKSKFEKTVDSQSKVTQKPSLPLQAPKKVQYMAQEDSTLGTGSRTDFPSTRADGSLKSRLEAIQKHMDKPDKPAGKPTLPATKPATPFKGNIGTDQTSGKPNLLQKPPDVTLKASEFSRPLPPFKVKENQGSSSNTGSTVSFSKPQMGPKLPAGPPKLPSKPQASKTSSQSSTSTSVLPPPSHKKVHDMAATFTKLNTTSATADSAGSKPSLPAKKPALQAPRDKPGAKNLDLGAGTPRVGNLVSELSGKLNFGSAGSGPKLTSSETSHRSPESTPVTKVTPWSVTPNGNNNPSAALTSSGAKPGVSSSQTTTLQYKAVADYVASSVGEISLICGEAVEVTDKQEDWCLVRAQAGEGWAPSSYLEKASTLGTGKVPKPKAGSKVIFRTLCAFQAESSSEVSFEEGEEVQVLEESDSGWWKIEVAGREGWAPSDYIAHN</sequence>
<keyword evidence="7" id="KW-0067">ATP-binding</keyword>
<dbReference type="SUPFAM" id="SSF158702">
    <property type="entry name" value="Sec63 N-terminal domain-like"/>
    <property type="match status" value="1"/>
</dbReference>
<feature type="domain" description="ShKT" evidence="18">
    <location>
        <begin position="1236"/>
        <end position="1270"/>
    </location>
</feature>
<dbReference type="InterPro" id="IPR036871">
    <property type="entry name" value="PX_dom_sf"/>
</dbReference>
<dbReference type="Pfam" id="PF07653">
    <property type="entry name" value="SH3_2"/>
    <property type="match status" value="2"/>
</dbReference>
<keyword evidence="6" id="KW-0347">Helicase</keyword>
<evidence type="ECO:0000259" key="15">
    <source>
        <dbReference type="PROSITE" id="PS50195"/>
    </source>
</evidence>
<feature type="disulfide bond" evidence="12">
    <location>
        <begin position="1236"/>
        <end position="1270"/>
    </location>
</feature>
<keyword evidence="5" id="KW-0378">Hydrolase</keyword>
<comment type="caution">
    <text evidence="19">The sequence shown here is derived from an EMBL/GenBank/DDBJ whole genome shotgun (WGS) entry which is preliminary data.</text>
</comment>
<keyword evidence="12" id="KW-1015">Disulfide bond</keyword>
<dbReference type="InterPro" id="IPR048960">
    <property type="entry name" value="POLQ-like_helical"/>
</dbReference>
<feature type="region of interest" description="Disordered" evidence="13">
    <location>
        <begin position="1700"/>
        <end position="1721"/>
    </location>
</feature>
<comment type="caution">
    <text evidence="12">Lacks conserved residue(s) required for the propagation of feature annotation.</text>
</comment>